<proteinExistence type="predicted"/>
<accession>A0ABS0IIU8</accession>
<dbReference type="RefSeq" id="WP_196282779.1">
    <property type="nucleotide sequence ID" value="NZ_JADQDQ010000005.1"/>
</dbReference>
<gene>
    <name evidence="1" type="ORF">I2I05_12785</name>
</gene>
<sequence length="179" mass="20917">MGSLMGSWMMLERSSRRWRNLVTKGSQSLISLVMTDETRKTVEEIDALIRKNAWFDFHVSSYNGSDLVITGSTDFSYYHELEITFHNVFFATCYFKYWKSDTTSPVFFIPEQEEAYQMNFQLEIEVGFDLFIFKVEDSKTNVTIAAKSVSYNTDTVLYYYRENLPPGMRLAAAYIKPKE</sequence>
<keyword evidence="2" id="KW-1185">Reference proteome</keyword>
<name>A0ABS0IIU8_9BACT</name>
<protein>
    <submittedName>
        <fullName evidence="1">Uncharacterized protein</fullName>
    </submittedName>
</protein>
<comment type="caution">
    <text evidence="1">The sequence shown here is derived from an EMBL/GenBank/DDBJ whole genome shotgun (WGS) entry which is preliminary data.</text>
</comment>
<organism evidence="1 2">
    <name type="scientific">Hymenobacter jeongseonensis</name>
    <dbReference type="NCBI Taxonomy" id="2791027"/>
    <lineage>
        <taxon>Bacteria</taxon>
        <taxon>Pseudomonadati</taxon>
        <taxon>Bacteroidota</taxon>
        <taxon>Cytophagia</taxon>
        <taxon>Cytophagales</taxon>
        <taxon>Hymenobacteraceae</taxon>
        <taxon>Hymenobacter</taxon>
    </lineage>
</organism>
<evidence type="ECO:0000313" key="1">
    <source>
        <dbReference type="EMBL" id="MBF9238273.1"/>
    </source>
</evidence>
<dbReference type="Proteomes" id="UP000597617">
    <property type="component" value="Unassembled WGS sequence"/>
</dbReference>
<reference evidence="1 2" key="1">
    <citation type="submission" date="2020-11" db="EMBL/GenBank/DDBJ databases">
        <authorList>
            <person name="Kim M.K."/>
        </authorList>
    </citation>
    <scope>NUCLEOTIDE SEQUENCE [LARGE SCALE GENOMIC DNA]</scope>
    <source>
        <strain evidence="1 2">BT683</strain>
    </source>
</reference>
<evidence type="ECO:0000313" key="2">
    <source>
        <dbReference type="Proteomes" id="UP000597617"/>
    </source>
</evidence>
<dbReference type="EMBL" id="JADQDQ010000005">
    <property type="protein sequence ID" value="MBF9238273.1"/>
    <property type="molecule type" value="Genomic_DNA"/>
</dbReference>